<evidence type="ECO:0000313" key="4">
    <source>
        <dbReference type="EMBL" id="KNC79588.1"/>
    </source>
</evidence>
<dbReference type="GO" id="GO:0005634">
    <property type="term" value="C:nucleus"/>
    <property type="evidence" value="ECO:0007669"/>
    <property type="project" value="TreeGrafter"/>
</dbReference>
<dbReference type="PANTHER" id="PTHR23389">
    <property type="entry name" value="CHROMOSOME TRANSMISSION FIDELITY FACTOR 18"/>
    <property type="match status" value="1"/>
</dbReference>
<evidence type="ECO:0000256" key="1">
    <source>
        <dbReference type="ARBA" id="ARBA00022705"/>
    </source>
</evidence>
<feature type="compositionally biased region" description="Basic residues" evidence="2">
    <location>
        <begin position="197"/>
        <end position="223"/>
    </location>
</feature>
<dbReference type="InterPro" id="IPR008921">
    <property type="entry name" value="DNA_pol3_clamp-load_cplx_C"/>
</dbReference>
<evidence type="ECO:0000313" key="5">
    <source>
        <dbReference type="Proteomes" id="UP000054560"/>
    </source>
</evidence>
<dbReference type="GO" id="GO:0003689">
    <property type="term" value="F:DNA clamp loader activity"/>
    <property type="evidence" value="ECO:0007669"/>
    <property type="project" value="InterPro"/>
</dbReference>
<sequence>MPAHGIASFVRPAYIMKGQLKSTGFGWPRISFPQWLGNYSKTGKYARQLRELQVHTRLHGYSDAAELNKWYVPALSQAITTPLVNEGTDGVEHVVDIMKEYTLLREDWDNIQDLCTFKGITQPPKIETKAKSAFTRAYKNAGILLPYAERLDKPRRTAASNGSAGAEALVGGDEGGIAQDVVELDDEEDDDDSVVLKQKKPSAKGKGKATAKKPVAKKGKGKL</sequence>
<dbReference type="GO" id="GO:0006260">
    <property type="term" value="P:DNA replication"/>
    <property type="evidence" value="ECO:0007669"/>
    <property type="project" value="UniProtKB-KW"/>
</dbReference>
<dbReference type="GO" id="GO:0003677">
    <property type="term" value="F:DNA binding"/>
    <property type="evidence" value="ECO:0007669"/>
    <property type="project" value="InterPro"/>
</dbReference>
<protein>
    <recommendedName>
        <fullName evidence="3">DNA replication factor RFC1 C-terminal domain-containing protein</fullName>
    </recommendedName>
</protein>
<evidence type="ECO:0000256" key="2">
    <source>
        <dbReference type="SAM" id="MobiDB-lite"/>
    </source>
</evidence>
<name>A0A0L0FUK2_9EUKA</name>
<proteinExistence type="predicted"/>
<feature type="domain" description="DNA replication factor RFC1 C-terminal" evidence="3">
    <location>
        <begin position="1"/>
        <end position="139"/>
    </location>
</feature>
<dbReference type="GeneID" id="25908525"/>
<dbReference type="Pfam" id="PF08519">
    <property type="entry name" value="RFC1"/>
    <property type="match status" value="1"/>
</dbReference>
<dbReference type="GO" id="GO:0005524">
    <property type="term" value="F:ATP binding"/>
    <property type="evidence" value="ECO:0007669"/>
    <property type="project" value="InterPro"/>
</dbReference>
<dbReference type="Proteomes" id="UP000054560">
    <property type="component" value="Unassembled WGS sequence"/>
</dbReference>
<accession>A0A0L0FUK2</accession>
<dbReference type="PANTHER" id="PTHR23389:SF6">
    <property type="entry name" value="REPLICATION FACTOR C SUBUNIT 1"/>
    <property type="match status" value="1"/>
</dbReference>
<feature type="region of interest" description="Disordered" evidence="2">
    <location>
        <begin position="156"/>
        <end position="223"/>
    </location>
</feature>
<evidence type="ECO:0000259" key="3">
    <source>
        <dbReference type="Pfam" id="PF08519"/>
    </source>
</evidence>
<keyword evidence="1" id="KW-0235">DNA replication</keyword>
<keyword evidence="5" id="KW-1185">Reference proteome</keyword>
<organism evidence="4 5">
    <name type="scientific">Sphaeroforma arctica JP610</name>
    <dbReference type="NCBI Taxonomy" id="667725"/>
    <lineage>
        <taxon>Eukaryota</taxon>
        <taxon>Ichthyosporea</taxon>
        <taxon>Ichthyophonida</taxon>
        <taxon>Sphaeroforma</taxon>
    </lineage>
</organism>
<feature type="compositionally biased region" description="Acidic residues" evidence="2">
    <location>
        <begin position="182"/>
        <end position="193"/>
    </location>
</feature>
<dbReference type="InterPro" id="IPR013725">
    <property type="entry name" value="DNA_replication_fac_RFC1_C"/>
</dbReference>
<reference evidence="4 5" key="1">
    <citation type="submission" date="2011-02" db="EMBL/GenBank/DDBJ databases">
        <title>The Genome Sequence of Sphaeroforma arctica JP610.</title>
        <authorList>
            <consortium name="The Broad Institute Genome Sequencing Platform"/>
            <person name="Russ C."/>
            <person name="Cuomo C."/>
            <person name="Young S.K."/>
            <person name="Zeng Q."/>
            <person name="Gargeya S."/>
            <person name="Alvarado L."/>
            <person name="Berlin A."/>
            <person name="Chapman S.B."/>
            <person name="Chen Z."/>
            <person name="Freedman E."/>
            <person name="Gellesch M."/>
            <person name="Goldberg J."/>
            <person name="Griggs A."/>
            <person name="Gujja S."/>
            <person name="Heilman E."/>
            <person name="Heiman D."/>
            <person name="Howarth C."/>
            <person name="Mehta T."/>
            <person name="Neiman D."/>
            <person name="Pearson M."/>
            <person name="Roberts A."/>
            <person name="Saif S."/>
            <person name="Shea T."/>
            <person name="Shenoy N."/>
            <person name="Sisk P."/>
            <person name="Stolte C."/>
            <person name="Sykes S."/>
            <person name="White J."/>
            <person name="Yandava C."/>
            <person name="Burger G."/>
            <person name="Gray M.W."/>
            <person name="Holland P.W.H."/>
            <person name="King N."/>
            <person name="Lang F.B.F."/>
            <person name="Roger A.J."/>
            <person name="Ruiz-Trillo I."/>
            <person name="Haas B."/>
            <person name="Nusbaum C."/>
            <person name="Birren B."/>
        </authorList>
    </citation>
    <scope>NUCLEOTIDE SEQUENCE [LARGE SCALE GENOMIC DNA]</scope>
    <source>
        <strain evidence="4 5">JP610</strain>
    </source>
</reference>
<dbReference type="SUPFAM" id="SSF48019">
    <property type="entry name" value="post-AAA+ oligomerization domain-like"/>
    <property type="match status" value="1"/>
</dbReference>
<dbReference type="GO" id="GO:0005663">
    <property type="term" value="C:DNA replication factor C complex"/>
    <property type="evidence" value="ECO:0007669"/>
    <property type="project" value="InterPro"/>
</dbReference>
<dbReference type="eggNOG" id="KOG1968">
    <property type="taxonomic scope" value="Eukaryota"/>
</dbReference>
<gene>
    <name evidence="4" type="ORF">SARC_08021</name>
</gene>
<dbReference type="STRING" id="667725.A0A0L0FUK2"/>
<dbReference type="RefSeq" id="XP_014153490.1">
    <property type="nucleotide sequence ID" value="XM_014298015.1"/>
</dbReference>
<dbReference type="OrthoDB" id="446168at2759"/>
<dbReference type="EMBL" id="KQ242278">
    <property type="protein sequence ID" value="KNC79588.1"/>
    <property type="molecule type" value="Genomic_DNA"/>
</dbReference>
<dbReference type="AlphaFoldDB" id="A0A0L0FUK2"/>